<evidence type="ECO:0000256" key="2">
    <source>
        <dbReference type="ARBA" id="ARBA00022552"/>
    </source>
</evidence>
<dbReference type="Pfam" id="PF02527">
    <property type="entry name" value="GidB"/>
    <property type="match status" value="1"/>
</dbReference>
<comment type="caution">
    <text evidence="7">The sequence shown here is derived from an EMBL/GenBank/DDBJ whole genome shotgun (WGS) entry which is preliminary data.</text>
</comment>
<feature type="binding site" evidence="6">
    <location>
        <position position="177"/>
    </location>
    <ligand>
        <name>S-adenosyl-L-methionine</name>
        <dbReference type="ChEBI" id="CHEBI:59789"/>
    </ligand>
</feature>
<gene>
    <name evidence="6" type="primary">rsmG</name>
    <name evidence="7" type="ORF">BCHO_0039</name>
</gene>
<feature type="binding site" evidence="6">
    <location>
        <position position="84"/>
    </location>
    <ligand>
        <name>S-adenosyl-L-methionine</name>
        <dbReference type="ChEBI" id="CHEBI:59789"/>
    </ligand>
</feature>
<protein>
    <recommendedName>
        <fullName evidence="6">Ribosomal RNA small subunit methyltransferase G</fullName>
        <ecNumber evidence="6">2.1.1.-</ecNumber>
    </recommendedName>
    <alternativeName>
        <fullName evidence="6">16S rRNA 7-methylguanosine methyltransferase</fullName>
        <shortName evidence="6">16S rRNA m7G methyltransferase</shortName>
    </alternativeName>
</protein>
<dbReference type="eggNOG" id="COG0357">
    <property type="taxonomic scope" value="Bacteria"/>
</dbReference>
<dbReference type="EMBL" id="JGYU01000002">
    <property type="protein sequence ID" value="KFI57958.1"/>
    <property type="molecule type" value="Genomic_DNA"/>
</dbReference>
<evidence type="ECO:0000313" key="7">
    <source>
        <dbReference type="EMBL" id="KFI57958.1"/>
    </source>
</evidence>
<dbReference type="GO" id="GO:0005829">
    <property type="term" value="C:cytosol"/>
    <property type="evidence" value="ECO:0007669"/>
    <property type="project" value="TreeGrafter"/>
</dbReference>
<dbReference type="AlphaFoldDB" id="A0A087AGQ8"/>
<comment type="caution">
    <text evidence="6">Lacks conserved residue(s) required for the propagation of feature annotation.</text>
</comment>
<keyword evidence="4 6" id="KW-0808">Transferase</keyword>
<reference evidence="7 8" key="1">
    <citation type="submission" date="2014-03" db="EMBL/GenBank/DDBJ databases">
        <title>Genomics of Bifidobacteria.</title>
        <authorList>
            <person name="Ventura M."/>
            <person name="Milani C."/>
            <person name="Lugli G.A."/>
        </authorList>
    </citation>
    <scope>NUCLEOTIDE SEQUENCE [LARGE SCALE GENOMIC DNA]</scope>
    <source>
        <strain evidence="7 8">LMG 10510</strain>
    </source>
</reference>
<comment type="similarity">
    <text evidence="6">Belongs to the methyltransferase superfamily. RNA methyltransferase RsmG family.</text>
</comment>
<dbReference type="GO" id="GO:0070043">
    <property type="term" value="F:rRNA (guanine-N7-)-methyltransferase activity"/>
    <property type="evidence" value="ECO:0007669"/>
    <property type="project" value="UniProtKB-UniRule"/>
</dbReference>
<sequence>MSDEIHTDEQLADSPVLEATFGDALDAMRVFHGKLAQEGEPRGLIGPRDVDILWERHLLNSAAVVPFIREATEGRQFKTVADIGSGGGFPGLVAAAMLPDCVFTLIEPMERRCEWLAECVEAMGVRNVTVVRARAEEAIAALDERRPAAKRHVKASVVVPEEVYETIRHPFAAVTCRAVAPLTKLAGWTLPLVEPGGELIALKGRSAQAEIDKARKVIAQYGGVRPRVVTAPVAEGLEDTRVVVINKKAAGKKAAKR</sequence>
<dbReference type="EC" id="2.1.1.-" evidence="6"/>
<keyword evidence="5 6" id="KW-0949">S-adenosyl-L-methionine</keyword>
<dbReference type="RefSeq" id="WP_029675192.1">
    <property type="nucleotide sequence ID" value="NZ_JGYU01000002.1"/>
</dbReference>
<evidence type="ECO:0000256" key="6">
    <source>
        <dbReference type="HAMAP-Rule" id="MF_00074"/>
    </source>
</evidence>
<keyword evidence="3 6" id="KW-0489">Methyltransferase</keyword>
<keyword evidence="8" id="KW-1185">Reference proteome</keyword>
<accession>A0A087AGQ8</accession>
<dbReference type="OrthoDB" id="9808773at2"/>
<feature type="binding site" evidence="6">
    <location>
        <begin position="135"/>
        <end position="136"/>
    </location>
    <ligand>
        <name>S-adenosyl-L-methionine</name>
        <dbReference type="ChEBI" id="CHEBI:59789"/>
    </ligand>
</feature>
<organism evidence="7 8">
    <name type="scientific">Bifidobacterium choerinum</name>
    <dbReference type="NCBI Taxonomy" id="35760"/>
    <lineage>
        <taxon>Bacteria</taxon>
        <taxon>Bacillati</taxon>
        <taxon>Actinomycetota</taxon>
        <taxon>Actinomycetes</taxon>
        <taxon>Bifidobacteriales</taxon>
        <taxon>Bifidobacteriaceae</taxon>
        <taxon>Bifidobacterium</taxon>
    </lineage>
</organism>
<dbReference type="SUPFAM" id="SSF53335">
    <property type="entry name" value="S-adenosyl-L-methionine-dependent methyltransferases"/>
    <property type="match status" value="1"/>
</dbReference>
<feature type="binding site" evidence="6">
    <location>
        <position position="89"/>
    </location>
    <ligand>
        <name>S-adenosyl-L-methionine</name>
        <dbReference type="ChEBI" id="CHEBI:59789"/>
    </ligand>
</feature>
<evidence type="ECO:0000256" key="1">
    <source>
        <dbReference type="ARBA" id="ARBA00022490"/>
    </source>
</evidence>
<keyword evidence="1 6" id="KW-0963">Cytoplasm</keyword>
<dbReference type="InterPro" id="IPR029063">
    <property type="entry name" value="SAM-dependent_MTases_sf"/>
</dbReference>
<keyword evidence="2 6" id="KW-0698">rRNA processing</keyword>
<comment type="function">
    <text evidence="6">Specifically methylates the N7 position of a guanine in 16S rRNA.</text>
</comment>
<proteinExistence type="inferred from homology"/>
<dbReference type="PANTHER" id="PTHR31760">
    <property type="entry name" value="S-ADENOSYL-L-METHIONINE-DEPENDENT METHYLTRANSFERASES SUPERFAMILY PROTEIN"/>
    <property type="match status" value="1"/>
</dbReference>
<evidence type="ECO:0000313" key="8">
    <source>
        <dbReference type="Proteomes" id="UP000028995"/>
    </source>
</evidence>
<name>A0A087AGQ8_9BIFI</name>
<dbReference type="HAMAP" id="MF_00074">
    <property type="entry name" value="16SrRNA_methyltr_G"/>
    <property type="match status" value="1"/>
</dbReference>
<dbReference type="NCBIfam" id="TIGR00138">
    <property type="entry name" value="rsmG_gidB"/>
    <property type="match status" value="1"/>
</dbReference>
<evidence type="ECO:0000256" key="4">
    <source>
        <dbReference type="ARBA" id="ARBA00022679"/>
    </source>
</evidence>
<comment type="subcellular location">
    <subcellularLocation>
        <location evidence="6">Cytoplasm</location>
    </subcellularLocation>
</comment>
<dbReference type="InterPro" id="IPR003682">
    <property type="entry name" value="rRNA_ssu_MeTfrase_G"/>
</dbReference>
<dbReference type="PANTHER" id="PTHR31760:SF0">
    <property type="entry name" value="S-ADENOSYL-L-METHIONINE-DEPENDENT METHYLTRANSFERASES SUPERFAMILY PROTEIN"/>
    <property type="match status" value="1"/>
</dbReference>
<evidence type="ECO:0000256" key="3">
    <source>
        <dbReference type="ARBA" id="ARBA00022603"/>
    </source>
</evidence>
<dbReference type="Proteomes" id="UP000028995">
    <property type="component" value="Unassembled WGS sequence"/>
</dbReference>
<dbReference type="Gene3D" id="3.40.50.150">
    <property type="entry name" value="Vaccinia Virus protein VP39"/>
    <property type="match status" value="1"/>
</dbReference>
<dbReference type="STRING" id="35760.BCHO_0039"/>
<evidence type="ECO:0000256" key="5">
    <source>
        <dbReference type="ARBA" id="ARBA00022691"/>
    </source>
</evidence>
<dbReference type="PIRSF" id="PIRSF003078">
    <property type="entry name" value="GidB"/>
    <property type="match status" value="1"/>
</dbReference>